<organism evidence="1 2">
    <name type="scientific">Mucuna pruriens</name>
    <name type="common">Velvet bean</name>
    <name type="synonym">Dolichos pruriens</name>
    <dbReference type="NCBI Taxonomy" id="157652"/>
    <lineage>
        <taxon>Eukaryota</taxon>
        <taxon>Viridiplantae</taxon>
        <taxon>Streptophyta</taxon>
        <taxon>Embryophyta</taxon>
        <taxon>Tracheophyta</taxon>
        <taxon>Spermatophyta</taxon>
        <taxon>Magnoliopsida</taxon>
        <taxon>eudicotyledons</taxon>
        <taxon>Gunneridae</taxon>
        <taxon>Pentapetalae</taxon>
        <taxon>rosids</taxon>
        <taxon>fabids</taxon>
        <taxon>Fabales</taxon>
        <taxon>Fabaceae</taxon>
        <taxon>Papilionoideae</taxon>
        <taxon>50 kb inversion clade</taxon>
        <taxon>NPAAA clade</taxon>
        <taxon>indigoferoid/millettioid clade</taxon>
        <taxon>Phaseoleae</taxon>
        <taxon>Mucuna</taxon>
    </lineage>
</organism>
<dbReference type="EMBL" id="QJKJ01001070">
    <property type="protein sequence ID" value="RDY09360.1"/>
    <property type="molecule type" value="Genomic_DNA"/>
</dbReference>
<protein>
    <submittedName>
        <fullName evidence="1">Uncharacterized protein</fullName>
    </submittedName>
</protein>
<dbReference type="OrthoDB" id="1747743at2759"/>
<proteinExistence type="predicted"/>
<accession>A0A371I2U5</accession>
<evidence type="ECO:0000313" key="1">
    <source>
        <dbReference type="EMBL" id="RDY09360.1"/>
    </source>
</evidence>
<keyword evidence="2" id="KW-1185">Reference proteome</keyword>
<dbReference type="PANTHER" id="PTHR35046:SF9">
    <property type="entry name" value="RNA-DIRECTED DNA POLYMERASE"/>
    <property type="match status" value="1"/>
</dbReference>
<dbReference type="Proteomes" id="UP000257109">
    <property type="component" value="Unassembled WGS sequence"/>
</dbReference>
<dbReference type="PANTHER" id="PTHR35046">
    <property type="entry name" value="ZINC KNUCKLE (CCHC-TYPE) FAMILY PROTEIN"/>
    <property type="match status" value="1"/>
</dbReference>
<sequence>MVLRENGEVESSQYEGYLLMVRRLMSNLIKEETESQRETSFHSRCLVLGKLCSLIIDGGSSINMDSFKLVEKLVLPTLPYPSLISYNG</sequence>
<evidence type="ECO:0000313" key="2">
    <source>
        <dbReference type="Proteomes" id="UP000257109"/>
    </source>
</evidence>
<feature type="non-terminal residue" evidence="1">
    <location>
        <position position="1"/>
    </location>
</feature>
<name>A0A371I2U5_MUCPR</name>
<reference evidence="1" key="1">
    <citation type="submission" date="2018-05" db="EMBL/GenBank/DDBJ databases">
        <title>Draft genome of Mucuna pruriens seed.</title>
        <authorList>
            <person name="Nnadi N.E."/>
            <person name="Vos R."/>
            <person name="Hasami M.H."/>
            <person name="Devisetty U.K."/>
            <person name="Aguiy J.C."/>
        </authorList>
    </citation>
    <scope>NUCLEOTIDE SEQUENCE [LARGE SCALE GENOMIC DNA]</scope>
    <source>
        <strain evidence="1">JCA_2017</strain>
    </source>
</reference>
<comment type="caution">
    <text evidence="1">The sequence shown here is derived from an EMBL/GenBank/DDBJ whole genome shotgun (WGS) entry which is preliminary data.</text>
</comment>
<dbReference type="AlphaFoldDB" id="A0A371I2U5"/>
<gene>
    <name evidence="1" type="ORF">CR513_06277</name>
</gene>